<keyword evidence="2" id="KW-1185">Reference proteome</keyword>
<dbReference type="KEGG" id="tle:Tlet_1359"/>
<dbReference type="STRING" id="416591.Tlet_1359"/>
<accession>A8F6Y2</accession>
<reference evidence="1 2" key="2">
    <citation type="journal article" date="2009" name="Proc. Natl. Acad. Sci. U.S.A.">
        <title>On the chimeric nature, thermophilic origin, and phylogenetic placement of the Thermotogales.</title>
        <authorList>
            <person name="Zhaxybayeva O."/>
            <person name="Swithers K.S."/>
            <person name="Lapierre P."/>
            <person name="Fournier G.P."/>
            <person name="Bickhart D.M."/>
            <person name="DeBoy R.T."/>
            <person name="Nelson K.E."/>
            <person name="Nesbo C.L."/>
            <person name="Doolittle W.F."/>
            <person name="Gogarten J.P."/>
            <person name="Noll K.M."/>
        </authorList>
    </citation>
    <scope>NUCLEOTIDE SEQUENCE [LARGE SCALE GENOMIC DNA]</scope>
    <source>
        <strain evidence="2">ATCC BAA-301 / DSM 14385 / NBRC 107922 / TMO</strain>
    </source>
</reference>
<sequence length="163" mass="19190">MMKFVVYVLVSTVFLISSMIIIDSTMNHAKAVCEEIENDIDFFMTVDFLRIDFWSKSVSSAAVMENKLAFEEIVDDKMKVVNYLVQYDREEKLYNLKRVAHDGVNVVYRSQTPIYFKRSSDDVWTLCIEKFEFDMIASTPSELRGSYRIPYMLNPKLLYVREK</sequence>
<evidence type="ECO:0000313" key="1">
    <source>
        <dbReference type="EMBL" id="ABV33916.1"/>
    </source>
</evidence>
<organism evidence="1 2">
    <name type="scientific">Pseudothermotoga lettingae (strain ATCC BAA-301 / DSM 14385 / NBRC 107922 / TMO)</name>
    <name type="common">Thermotoga lettingae</name>
    <dbReference type="NCBI Taxonomy" id="416591"/>
    <lineage>
        <taxon>Bacteria</taxon>
        <taxon>Thermotogati</taxon>
        <taxon>Thermotogota</taxon>
        <taxon>Thermotogae</taxon>
        <taxon>Thermotogales</taxon>
        <taxon>Thermotogaceae</taxon>
        <taxon>Pseudothermotoga</taxon>
    </lineage>
</organism>
<gene>
    <name evidence="1" type="ordered locus">Tlet_1359</name>
</gene>
<reference evidence="1 2" key="1">
    <citation type="submission" date="2007-08" db="EMBL/GenBank/DDBJ databases">
        <title>Complete sequence of Thermotoga lettingae TMO.</title>
        <authorList>
            <consortium name="US DOE Joint Genome Institute"/>
            <person name="Copeland A."/>
            <person name="Lucas S."/>
            <person name="Lapidus A."/>
            <person name="Barry K."/>
            <person name="Glavina del Rio T."/>
            <person name="Dalin E."/>
            <person name="Tice H."/>
            <person name="Pitluck S."/>
            <person name="Foster B."/>
            <person name="Bruce D."/>
            <person name="Schmutz J."/>
            <person name="Larimer F."/>
            <person name="Land M."/>
            <person name="Hauser L."/>
            <person name="Kyrpides N."/>
            <person name="Mikhailova N."/>
            <person name="Nelson K."/>
            <person name="Gogarten J.P."/>
            <person name="Noll K."/>
            <person name="Richardson P."/>
        </authorList>
    </citation>
    <scope>NUCLEOTIDE SEQUENCE [LARGE SCALE GENOMIC DNA]</scope>
    <source>
        <strain evidence="2">ATCC BAA-301 / DSM 14385 / NBRC 107922 / TMO</strain>
    </source>
</reference>
<evidence type="ECO:0000313" key="2">
    <source>
        <dbReference type="Proteomes" id="UP000002016"/>
    </source>
</evidence>
<proteinExistence type="predicted"/>
<protein>
    <submittedName>
        <fullName evidence="1">Uncharacterized protein</fullName>
    </submittedName>
</protein>
<dbReference type="OrthoDB" id="47522at2"/>
<dbReference type="AlphaFoldDB" id="A8F6Y2"/>
<dbReference type="EMBL" id="CP000812">
    <property type="protein sequence ID" value="ABV33916.1"/>
    <property type="molecule type" value="Genomic_DNA"/>
</dbReference>
<dbReference type="HOGENOM" id="CLU_1625668_0_0_0"/>
<dbReference type="Proteomes" id="UP000002016">
    <property type="component" value="Chromosome"/>
</dbReference>
<dbReference type="RefSeq" id="WP_012003392.1">
    <property type="nucleotide sequence ID" value="NC_009828.1"/>
</dbReference>
<name>A8F6Y2_PSELT</name>